<keyword evidence="2 5" id="KW-0812">Transmembrane</keyword>
<dbReference type="EMBL" id="QYAD01000001">
    <property type="protein sequence ID" value="MBL3688513.1"/>
    <property type="molecule type" value="Genomic_DNA"/>
</dbReference>
<evidence type="ECO:0000256" key="3">
    <source>
        <dbReference type="ARBA" id="ARBA00022989"/>
    </source>
</evidence>
<evidence type="ECO:0000313" key="7">
    <source>
        <dbReference type="Proteomes" id="UP001646141"/>
    </source>
</evidence>
<feature type="transmembrane region" description="Helical" evidence="5">
    <location>
        <begin position="603"/>
        <end position="626"/>
    </location>
</feature>
<keyword evidence="7" id="KW-1185">Reference proteome</keyword>
<protein>
    <submittedName>
        <fullName evidence="6">YhgE/Pip domain-containing protein</fullName>
    </submittedName>
</protein>
<evidence type="ECO:0000256" key="4">
    <source>
        <dbReference type="ARBA" id="ARBA00023136"/>
    </source>
</evidence>
<dbReference type="SUPFAM" id="SSF101967">
    <property type="entry name" value="Adhesin YadA, collagen-binding domain"/>
    <property type="match status" value="2"/>
</dbReference>
<organism evidence="6 7">
    <name type="scientific">Leucobacter chromiireducens subsp. chromiireducens</name>
    <dbReference type="NCBI Taxonomy" id="660067"/>
    <lineage>
        <taxon>Bacteria</taxon>
        <taxon>Bacillati</taxon>
        <taxon>Actinomycetota</taxon>
        <taxon>Actinomycetes</taxon>
        <taxon>Micrococcales</taxon>
        <taxon>Microbacteriaceae</taxon>
        <taxon>Leucobacter</taxon>
    </lineage>
</organism>
<comment type="caution">
    <text evidence="6">The sequence shown here is derived from an EMBL/GenBank/DDBJ whole genome shotgun (WGS) entry which is preliminary data.</text>
</comment>
<dbReference type="PANTHER" id="PTHR43077:SF5">
    <property type="entry name" value="PHAGE INFECTION PROTEIN"/>
    <property type="match status" value="1"/>
</dbReference>
<evidence type="ECO:0000313" key="6">
    <source>
        <dbReference type="EMBL" id="MBL3688513.1"/>
    </source>
</evidence>
<gene>
    <name evidence="6" type="ORF">D3226_00870</name>
</gene>
<keyword evidence="3 5" id="KW-1133">Transmembrane helix</keyword>
<proteinExistence type="predicted"/>
<accession>A0ABS1SK23</accession>
<dbReference type="InterPro" id="IPR051328">
    <property type="entry name" value="T7SS_ABC-Transporter"/>
</dbReference>
<sequence>MSAALARLSGRKPVRWTTLLGLILVPLTVAGVLLWGLWNPTERLDSVTAAVVNQDEPVEVDGQLVPLGRLLAGELIDAGGGAGAAEQTDAAKDDTVDPAKNFTWVLTDEEDADAGLKEGRYTTVVTIPKNFSAAATSMSGDPDDAETATIDIRESERGRLIDTALSQAVTQTATGLLNQQLGEQFVGGVFVGMNELHSGIGGAADGATKLADGGKQLSSGAKELADGTQQLSDGTQQLSSGAQQLAGGAGELAGGAGQLAGGVSELASGAGALAGGANDLAGGSGQLAAGLRAFASGSGPDNPGLAGYAAGVQDYAAGADKLSAGVAGYTGGINEILGEVVAGGGQVQAMLTQLQADIENGVIPIPDPALKQQALDAIAQVSGQMSAAGEKIGALQSAGQDLAAGAQASAAGAAELASGANDLSAGANDLASGAESLAGGAAQLSAGVNGVASGANALSDGASALAGGASELAGGASGLASGTAELAAGTPALADGAEKLADGAGQSAKGTADLAKGLGQAASGIPNYTESQRDKLAETALAPVKAEGGSDELFNASGVPLFAGIALWAGALASFLVLAPLWRRTREAARGVGFITLRSALPALGLGAAQGAIAGVILPIALGYGFAQGVGFFGLALLAGIAFALLVQGLSALLGGFGRFIAFVLLVVAFAVGIVSTVPAPLAAVGDLSPIGAALGGFQAIATGASGAGGAAAILILWALAGLALTAFAVGKQRKA</sequence>
<feature type="transmembrane region" description="Helical" evidence="5">
    <location>
        <begin position="632"/>
        <end position="653"/>
    </location>
</feature>
<feature type="transmembrane region" description="Helical" evidence="5">
    <location>
        <begin position="561"/>
        <end position="582"/>
    </location>
</feature>
<comment type="subcellular location">
    <subcellularLocation>
        <location evidence="1">Membrane</location>
        <topology evidence="1">Multi-pass membrane protein</topology>
    </subcellularLocation>
</comment>
<evidence type="ECO:0000256" key="5">
    <source>
        <dbReference type="SAM" id="Phobius"/>
    </source>
</evidence>
<feature type="transmembrane region" description="Helical" evidence="5">
    <location>
        <begin position="16"/>
        <end position="38"/>
    </location>
</feature>
<dbReference type="Proteomes" id="UP001646141">
    <property type="component" value="Unassembled WGS sequence"/>
</dbReference>
<reference evidence="6 7" key="1">
    <citation type="submission" date="2018-09" db="EMBL/GenBank/DDBJ databases">
        <title>Comparative genomics of Leucobacter spp.</title>
        <authorList>
            <person name="Reis A.C."/>
            <person name="Kolvenbach B.A."/>
            <person name="Corvini P.F.X."/>
            <person name="Nunes O.C."/>
        </authorList>
    </citation>
    <scope>NUCLEOTIDE SEQUENCE [LARGE SCALE GENOMIC DNA]</scope>
    <source>
        <strain evidence="6 7">L-1</strain>
    </source>
</reference>
<dbReference type="Gene3D" id="1.10.287.950">
    <property type="entry name" value="Methyl-accepting chemotaxis protein"/>
    <property type="match status" value="2"/>
</dbReference>
<evidence type="ECO:0000256" key="1">
    <source>
        <dbReference type="ARBA" id="ARBA00004141"/>
    </source>
</evidence>
<name>A0ABS1SK23_9MICO</name>
<dbReference type="PANTHER" id="PTHR43077">
    <property type="entry name" value="TRANSPORT PERMEASE YVFS-RELATED"/>
    <property type="match status" value="1"/>
</dbReference>
<evidence type="ECO:0000256" key="2">
    <source>
        <dbReference type="ARBA" id="ARBA00022692"/>
    </source>
</evidence>
<feature type="transmembrane region" description="Helical" evidence="5">
    <location>
        <begin position="705"/>
        <end position="730"/>
    </location>
</feature>
<keyword evidence="4 5" id="KW-0472">Membrane</keyword>
<feature type="transmembrane region" description="Helical" evidence="5">
    <location>
        <begin position="660"/>
        <end position="685"/>
    </location>
</feature>
<dbReference type="InterPro" id="IPR023908">
    <property type="entry name" value="xxxLxxG_rpt"/>
</dbReference>
<dbReference type="InterPro" id="IPR011049">
    <property type="entry name" value="Serralysin-like_metalloprot_C"/>
</dbReference>
<dbReference type="NCBIfam" id="TIGR03057">
    <property type="entry name" value="xxxLxxG_by_4"/>
    <property type="match status" value="6"/>
</dbReference>
<dbReference type="RefSeq" id="WP_202380551.1">
    <property type="nucleotide sequence ID" value="NZ_BAAAMA010000003.1"/>
</dbReference>